<protein>
    <recommendedName>
        <fullName evidence="4">Mediator of RNA polymerase II transcription subunit 4</fullName>
    </recommendedName>
</protein>
<gene>
    <name evidence="2" type="ORF">PCOR1329_LOCUS70435</name>
</gene>
<dbReference type="EMBL" id="CAUYUJ010019303">
    <property type="protein sequence ID" value="CAK0890132.1"/>
    <property type="molecule type" value="Genomic_DNA"/>
</dbReference>
<accession>A0ABN9WY52</accession>
<feature type="compositionally biased region" description="Low complexity" evidence="1">
    <location>
        <begin position="152"/>
        <end position="165"/>
    </location>
</feature>
<sequence length="211" mass="22739">MAQGFFTVLNSARQEDDAEGRPLWSPSKDTSRARMQEEVEVAEISRLSTLVDVLRSDLSRLEGVVAECRMDNSRTLAEVLRRQEELIQSGTALDNLAVHDPRQITLLEELIQDQVRQERRARAGELAEVRRWAVELVHGCMPPPSTGGGGSRSSAGSRCSASQPSSGGGAGARRPAASRASTPLDTAESTACSASDGSLGAEELPIWLLRE</sequence>
<dbReference type="Proteomes" id="UP001189429">
    <property type="component" value="Unassembled WGS sequence"/>
</dbReference>
<evidence type="ECO:0000256" key="1">
    <source>
        <dbReference type="SAM" id="MobiDB-lite"/>
    </source>
</evidence>
<organism evidence="2 3">
    <name type="scientific">Prorocentrum cordatum</name>
    <dbReference type="NCBI Taxonomy" id="2364126"/>
    <lineage>
        <taxon>Eukaryota</taxon>
        <taxon>Sar</taxon>
        <taxon>Alveolata</taxon>
        <taxon>Dinophyceae</taxon>
        <taxon>Prorocentrales</taxon>
        <taxon>Prorocentraceae</taxon>
        <taxon>Prorocentrum</taxon>
    </lineage>
</organism>
<comment type="caution">
    <text evidence="2">The sequence shown here is derived from an EMBL/GenBank/DDBJ whole genome shotgun (WGS) entry which is preliminary data.</text>
</comment>
<keyword evidence="3" id="KW-1185">Reference proteome</keyword>
<evidence type="ECO:0000313" key="3">
    <source>
        <dbReference type="Proteomes" id="UP001189429"/>
    </source>
</evidence>
<evidence type="ECO:0008006" key="4">
    <source>
        <dbReference type="Google" id="ProtNLM"/>
    </source>
</evidence>
<reference evidence="2" key="1">
    <citation type="submission" date="2023-10" db="EMBL/GenBank/DDBJ databases">
        <authorList>
            <person name="Chen Y."/>
            <person name="Shah S."/>
            <person name="Dougan E. K."/>
            <person name="Thang M."/>
            <person name="Chan C."/>
        </authorList>
    </citation>
    <scope>NUCLEOTIDE SEQUENCE [LARGE SCALE GENOMIC DNA]</scope>
</reference>
<feature type="compositionally biased region" description="Polar residues" evidence="1">
    <location>
        <begin position="183"/>
        <end position="196"/>
    </location>
</feature>
<proteinExistence type="predicted"/>
<feature type="region of interest" description="Disordered" evidence="1">
    <location>
        <begin position="9"/>
        <end position="32"/>
    </location>
</feature>
<feature type="region of interest" description="Disordered" evidence="1">
    <location>
        <begin position="141"/>
        <end position="198"/>
    </location>
</feature>
<evidence type="ECO:0000313" key="2">
    <source>
        <dbReference type="EMBL" id="CAK0890132.1"/>
    </source>
</evidence>
<name>A0ABN9WY52_9DINO</name>
<feature type="compositionally biased region" description="Low complexity" evidence="1">
    <location>
        <begin position="172"/>
        <end position="181"/>
    </location>
</feature>